<protein>
    <submittedName>
        <fullName evidence="1">Uncharacterized protein</fullName>
    </submittedName>
</protein>
<evidence type="ECO:0000313" key="1">
    <source>
        <dbReference type="EMBL" id="KAF9622888.1"/>
    </source>
</evidence>
<name>A0A835IWL4_9MAGN</name>
<dbReference type="EMBL" id="JADFTS010000002">
    <property type="protein sequence ID" value="KAF9622888.1"/>
    <property type="molecule type" value="Genomic_DNA"/>
</dbReference>
<dbReference type="AlphaFoldDB" id="A0A835IWL4"/>
<evidence type="ECO:0000313" key="2">
    <source>
        <dbReference type="Proteomes" id="UP000631114"/>
    </source>
</evidence>
<sequence>MVGIPSVMLCQLVEVKDGGPAWIHMMDRSTPAMAVWPTKLGGEILREGLDVRDAYREVHMDEKLFY</sequence>
<organism evidence="1 2">
    <name type="scientific">Coptis chinensis</name>
    <dbReference type="NCBI Taxonomy" id="261450"/>
    <lineage>
        <taxon>Eukaryota</taxon>
        <taxon>Viridiplantae</taxon>
        <taxon>Streptophyta</taxon>
        <taxon>Embryophyta</taxon>
        <taxon>Tracheophyta</taxon>
        <taxon>Spermatophyta</taxon>
        <taxon>Magnoliopsida</taxon>
        <taxon>Ranunculales</taxon>
        <taxon>Ranunculaceae</taxon>
        <taxon>Coptidoideae</taxon>
        <taxon>Coptis</taxon>
    </lineage>
</organism>
<dbReference type="OrthoDB" id="1746584at2759"/>
<accession>A0A835IWL4</accession>
<dbReference type="Proteomes" id="UP000631114">
    <property type="component" value="Unassembled WGS sequence"/>
</dbReference>
<gene>
    <name evidence="1" type="ORF">IFM89_035121</name>
</gene>
<proteinExistence type="predicted"/>
<keyword evidence="2" id="KW-1185">Reference proteome</keyword>
<reference evidence="1 2" key="1">
    <citation type="submission" date="2020-10" db="EMBL/GenBank/DDBJ databases">
        <title>The Coptis chinensis genome and diversification of protoberbering-type alkaloids.</title>
        <authorList>
            <person name="Wang B."/>
            <person name="Shu S."/>
            <person name="Song C."/>
            <person name="Liu Y."/>
        </authorList>
    </citation>
    <scope>NUCLEOTIDE SEQUENCE [LARGE SCALE GENOMIC DNA]</scope>
    <source>
        <strain evidence="1">HL-2020</strain>
        <tissue evidence="1">Leaf</tissue>
    </source>
</reference>
<comment type="caution">
    <text evidence="1">The sequence shown here is derived from an EMBL/GenBank/DDBJ whole genome shotgun (WGS) entry which is preliminary data.</text>
</comment>